<comment type="catalytic activity">
    <reaction evidence="11 12">
        <text>L-aspartate 4-semialdehyde + pyruvate = (2S,4S)-4-hydroxy-2,3,4,5-tetrahydrodipicolinate + H2O + H(+)</text>
        <dbReference type="Rhea" id="RHEA:34171"/>
        <dbReference type="ChEBI" id="CHEBI:15361"/>
        <dbReference type="ChEBI" id="CHEBI:15377"/>
        <dbReference type="ChEBI" id="CHEBI:15378"/>
        <dbReference type="ChEBI" id="CHEBI:67139"/>
        <dbReference type="ChEBI" id="CHEBI:537519"/>
        <dbReference type="EC" id="4.3.3.7"/>
    </reaction>
</comment>
<comment type="caution">
    <text evidence="12">Was originally thought to be a dihydrodipicolinate synthase (DHDPS), catalyzing the condensation of (S)-aspartate-beta-semialdehyde [(S)-ASA] and pyruvate to dihydrodipicolinate (DHDP). However, it was shown in E.coli that the product of the enzymatic reaction is not dihydrodipicolinate but in fact (4S)-4-hydroxy-2,3,4,5-tetrahydro-(2S)-dipicolinic acid (HTPA), and that the consecutive dehydration reaction leading to DHDP is not spontaneous but catalyzed by DapB.</text>
</comment>
<feature type="binding site" evidence="12 15">
    <location>
        <position position="213"/>
    </location>
    <ligand>
        <name>pyruvate</name>
        <dbReference type="ChEBI" id="CHEBI:15361"/>
    </ligand>
</feature>
<dbReference type="HAMAP" id="MF_00418">
    <property type="entry name" value="DapA"/>
    <property type="match status" value="1"/>
</dbReference>
<comment type="function">
    <text evidence="1 12">Catalyzes the condensation of (S)-aspartate-beta-semialdehyde [(S)-ASA] and pyruvate to 4-hydroxy-tetrahydrodipicolinate (HTPA).</text>
</comment>
<dbReference type="Proteomes" id="UP000234865">
    <property type="component" value="Unassembled WGS sequence"/>
</dbReference>
<comment type="similarity">
    <text evidence="3 12 13">Belongs to the DapA family.</text>
</comment>
<evidence type="ECO:0000256" key="8">
    <source>
        <dbReference type="ARBA" id="ARBA00023154"/>
    </source>
</evidence>
<dbReference type="PANTHER" id="PTHR12128:SF66">
    <property type="entry name" value="4-HYDROXY-2-OXOGLUTARATE ALDOLASE, MITOCHONDRIAL"/>
    <property type="match status" value="1"/>
</dbReference>
<feature type="active site" description="Schiff-base intermediate with substrate" evidence="12 14">
    <location>
        <position position="172"/>
    </location>
</feature>
<dbReference type="AlphaFoldDB" id="A0A0H1RP89"/>
<evidence type="ECO:0000256" key="12">
    <source>
        <dbReference type="HAMAP-Rule" id="MF_00418"/>
    </source>
</evidence>
<evidence type="ECO:0000256" key="2">
    <source>
        <dbReference type="ARBA" id="ARBA00005120"/>
    </source>
</evidence>
<evidence type="ECO:0000256" key="6">
    <source>
        <dbReference type="ARBA" id="ARBA00022605"/>
    </source>
</evidence>
<feature type="binding site" evidence="12 15">
    <location>
        <position position="55"/>
    </location>
    <ligand>
        <name>pyruvate</name>
        <dbReference type="ChEBI" id="CHEBI:15361"/>
    </ligand>
</feature>
<comment type="subunit">
    <text evidence="12">Homotetramer; dimer of dimers.</text>
</comment>
<dbReference type="Pfam" id="PF00701">
    <property type="entry name" value="DHDPS"/>
    <property type="match status" value="1"/>
</dbReference>
<dbReference type="GO" id="GO:0009089">
    <property type="term" value="P:lysine biosynthetic process via diaminopimelate"/>
    <property type="evidence" value="ECO:0007669"/>
    <property type="project" value="UniProtKB-UniRule"/>
</dbReference>
<keyword evidence="7 12" id="KW-0220">Diaminopimelate biosynthesis</keyword>
<comment type="caution">
    <text evidence="16">The sequence shown here is derived from an EMBL/GenBank/DDBJ whole genome shotgun (WGS) entry which is preliminary data.</text>
</comment>
<dbReference type="PROSITE" id="PS00666">
    <property type="entry name" value="DHDPS_2"/>
    <property type="match status" value="1"/>
</dbReference>
<dbReference type="EC" id="4.3.3.7" evidence="4 12"/>
<evidence type="ECO:0000256" key="3">
    <source>
        <dbReference type="ARBA" id="ARBA00007592"/>
    </source>
</evidence>
<reference evidence="17" key="1">
    <citation type="submission" date="2016-08" db="EMBL/GenBank/DDBJ databases">
        <title>Comparative genomics of Lactococcus lactis strain WFLU12 isolated from the gastrointestinal tract of wild olive flounder (Paralichythys olivaceus).</title>
        <authorList>
            <person name="Nguyen T.L."/>
            <person name="Kim D.-H."/>
        </authorList>
    </citation>
    <scope>NUCLEOTIDE SEQUENCE [LARGE SCALE GENOMIC DNA]</scope>
    <source>
        <strain evidence="17">WFLU12</strain>
    </source>
</reference>
<keyword evidence="8 12" id="KW-0457">Lysine biosynthesis</keyword>
<evidence type="ECO:0000256" key="1">
    <source>
        <dbReference type="ARBA" id="ARBA00003294"/>
    </source>
</evidence>
<name>A0A0H1RP89_LACLL</name>
<feature type="site" description="Part of a proton relay during catalysis" evidence="12">
    <location>
        <position position="54"/>
    </location>
</feature>
<feature type="site" description="Part of a proton relay during catalysis" evidence="12">
    <location>
        <position position="118"/>
    </location>
</feature>
<dbReference type="PRINTS" id="PR00146">
    <property type="entry name" value="DHPICSNTHASE"/>
</dbReference>
<evidence type="ECO:0000256" key="14">
    <source>
        <dbReference type="PIRSR" id="PIRSR001365-1"/>
    </source>
</evidence>
<keyword evidence="9 12" id="KW-0456">Lyase</keyword>
<evidence type="ECO:0000256" key="15">
    <source>
        <dbReference type="PIRSR" id="PIRSR001365-2"/>
    </source>
</evidence>
<dbReference type="InterPro" id="IPR013785">
    <property type="entry name" value="Aldolase_TIM"/>
</dbReference>
<evidence type="ECO:0000256" key="4">
    <source>
        <dbReference type="ARBA" id="ARBA00012086"/>
    </source>
</evidence>
<evidence type="ECO:0000256" key="10">
    <source>
        <dbReference type="ARBA" id="ARBA00023270"/>
    </source>
</evidence>
<gene>
    <name evidence="12 16" type="primary">dapA</name>
    <name evidence="16" type="ORF">CYU10_000200</name>
</gene>
<dbReference type="NCBIfam" id="TIGR00674">
    <property type="entry name" value="dapA"/>
    <property type="match status" value="1"/>
</dbReference>
<comment type="subcellular location">
    <subcellularLocation>
        <location evidence="12">Cytoplasm</location>
    </subcellularLocation>
</comment>
<evidence type="ECO:0000256" key="9">
    <source>
        <dbReference type="ARBA" id="ARBA00023239"/>
    </source>
</evidence>
<dbReference type="GO" id="GO:0005829">
    <property type="term" value="C:cytosol"/>
    <property type="evidence" value="ECO:0007669"/>
    <property type="project" value="TreeGrafter"/>
</dbReference>
<sequence length="297" mass="32188">MSAKETIEKLQNARIITALVTPFKENGQINFEAFPKLIEDLLANHTEGLILAGTTAESPTLTHDEELAIFAAVNKIVAGRIPLIAGVGTNDTRDSVEFVKEVAELGYIDAGLAVTPYYNKPSQEGIYQHFKAIATASDLPIILYNIPGRVVTEIQVETILRLAELENVIAIKECTNTDNLAYLIEKLPKDFLVYTGEDGLAFHAKALGGQGVISVASHILGQEFFEMFAEIDQGSIQKAAAIQRKILPKINALFSVTSPAPIKTVLNAKGYEVGGLRLPLVACTTEESKIILEKIGN</sequence>
<evidence type="ECO:0000256" key="13">
    <source>
        <dbReference type="PIRNR" id="PIRNR001365"/>
    </source>
</evidence>
<dbReference type="PANTHER" id="PTHR12128">
    <property type="entry name" value="DIHYDRODIPICOLINATE SYNTHASE"/>
    <property type="match status" value="1"/>
</dbReference>
<dbReference type="InterPro" id="IPR002220">
    <property type="entry name" value="DapA-like"/>
</dbReference>
<dbReference type="PIRSF" id="PIRSF001365">
    <property type="entry name" value="DHDPS"/>
    <property type="match status" value="1"/>
</dbReference>
<evidence type="ECO:0000313" key="17">
    <source>
        <dbReference type="Proteomes" id="UP000234865"/>
    </source>
</evidence>
<organism evidence="16 17">
    <name type="scientific">Lactococcus lactis subsp. lactis</name>
    <name type="common">Streptococcus lactis</name>
    <dbReference type="NCBI Taxonomy" id="1360"/>
    <lineage>
        <taxon>Bacteria</taxon>
        <taxon>Bacillati</taxon>
        <taxon>Bacillota</taxon>
        <taxon>Bacilli</taxon>
        <taxon>Lactobacillales</taxon>
        <taxon>Streptococcaceae</taxon>
        <taxon>Lactococcus</taxon>
    </lineage>
</organism>
<dbReference type="SMART" id="SM01130">
    <property type="entry name" value="DHDPS"/>
    <property type="match status" value="1"/>
</dbReference>
<dbReference type="InterPro" id="IPR020625">
    <property type="entry name" value="Schiff_base-form_aldolases_AS"/>
</dbReference>
<dbReference type="InterPro" id="IPR005263">
    <property type="entry name" value="DapA"/>
</dbReference>
<dbReference type="CDD" id="cd00950">
    <property type="entry name" value="DHDPS"/>
    <property type="match status" value="1"/>
</dbReference>
<feature type="active site" description="Proton donor/acceptor" evidence="12 14">
    <location>
        <position position="144"/>
    </location>
</feature>
<dbReference type="EMBL" id="PKRZ01000001">
    <property type="protein sequence ID" value="PLW59346.1"/>
    <property type="molecule type" value="Genomic_DNA"/>
</dbReference>
<evidence type="ECO:0000256" key="7">
    <source>
        <dbReference type="ARBA" id="ARBA00022915"/>
    </source>
</evidence>
<evidence type="ECO:0000256" key="11">
    <source>
        <dbReference type="ARBA" id="ARBA00047836"/>
    </source>
</evidence>
<dbReference type="GO" id="GO:0019877">
    <property type="term" value="P:diaminopimelate biosynthetic process"/>
    <property type="evidence" value="ECO:0007669"/>
    <property type="project" value="UniProtKB-UniRule"/>
</dbReference>
<keyword evidence="6 12" id="KW-0028">Amino-acid biosynthesis</keyword>
<dbReference type="RefSeq" id="WP_047205903.1">
    <property type="nucleotide sequence ID" value="NZ_CP129879.1"/>
</dbReference>
<proteinExistence type="inferred from homology"/>
<keyword evidence="10 12" id="KW-0704">Schiff base</keyword>
<keyword evidence="5 12" id="KW-0963">Cytoplasm</keyword>
<evidence type="ECO:0000256" key="5">
    <source>
        <dbReference type="ARBA" id="ARBA00022490"/>
    </source>
</evidence>
<dbReference type="UniPathway" id="UPA00034">
    <property type="reaction ID" value="UER00017"/>
</dbReference>
<dbReference type="SUPFAM" id="SSF51569">
    <property type="entry name" value="Aldolase"/>
    <property type="match status" value="1"/>
</dbReference>
<dbReference type="Gene3D" id="3.20.20.70">
    <property type="entry name" value="Aldolase class I"/>
    <property type="match status" value="1"/>
</dbReference>
<protein>
    <recommendedName>
        <fullName evidence="4 12">4-hydroxy-tetrahydrodipicolinate synthase</fullName>
        <shortName evidence="12">HTPA synthase</shortName>
        <ecNumber evidence="4 12">4.3.3.7</ecNumber>
    </recommendedName>
</protein>
<comment type="pathway">
    <text evidence="2 12">Amino-acid biosynthesis; L-lysine biosynthesis via DAP pathway; (S)-tetrahydrodipicolinate from L-aspartate: step 3/4.</text>
</comment>
<dbReference type="GO" id="GO:0008840">
    <property type="term" value="F:4-hydroxy-tetrahydrodipicolinate synthase activity"/>
    <property type="evidence" value="ECO:0007669"/>
    <property type="project" value="UniProtKB-UniRule"/>
</dbReference>
<evidence type="ECO:0000313" key="16">
    <source>
        <dbReference type="EMBL" id="PLW59346.1"/>
    </source>
</evidence>
<accession>A0A0H1RP89</accession>